<dbReference type="InterPro" id="IPR011006">
    <property type="entry name" value="CheY-like_superfamily"/>
</dbReference>
<keyword evidence="6" id="KW-1185">Reference proteome</keyword>
<name>A0A1M5LQJ6_9FIRM</name>
<evidence type="ECO:0000313" key="6">
    <source>
        <dbReference type="Proteomes" id="UP000243255"/>
    </source>
</evidence>
<evidence type="ECO:0000313" key="5">
    <source>
        <dbReference type="EMBL" id="SHG67170.1"/>
    </source>
</evidence>
<sequence>MKNKIYIIEDDISIRRLLKDHIERYGFEVSVVEDCLVSFFC</sequence>
<dbReference type="GO" id="GO:0000160">
    <property type="term" value="P:phosphorelay signal transduction system"/>
    <property type="evidence" value="ECO:0007669"/>
    <property type="project" value="InterPro"/>
</dbReference>
<evidence type="ECO:0000256" key="1">
    <source>
        <dbReference type="ARBA" id="ARBA00018672"/>
    </source>
</evidence>
<comment type="function">
    <text evidence="2">May play the central regulatory role in sporulation. It may be an element of the effector pathway responsible for the activation of sporulation genes in response to nutritional stress. Spo0A may act in concert with spo0H (a sigma factor) to control the expression of some genes that are critical to the sporulation process.</text>
</comment>
<dbReference type="SUPFAM" id="SSF52172">
    <property type="entry name" value="CheY-like"/>
    <property type="match status" value="1"/>
</dbReference>
<dbReference type="RefSeq" id="WP_278276662.1">
    <property type="nucleotide sequence ID" value="NZ_BAABCH010000026.1"/>
</dbReference>
<accession>A0A1M5LQJ6</accession>
<dbReference type="Gene3D" id="3.40.50.2300">
    <property type="match status" value="1"/>
</dbReference>
<reference evidence="6" key="1">
    <citation type="submission" date="2016-11" db="EMBL/GenBank/DDBJ databases">
        <authorList>
            <person name="Varghese N."/>
            <person name="Submissions S."/>
        </authorList>
    </citation>
    <scope>NUCLEOTIDE SEQUENCE [LARGE SCALE GENOMIC DNA]</scope>
    <source>
        <strain evidence="6">DSM 2635</strain>
    </source>
</reference>
<dbReference type="PROSITE" id="PS50110">
    <property type="entry name" value="RESPONSE_REGULATORY"/>
    <property type="match status" value="1"/>
</dbReference>
<evidence type="ECO:0000256" key="3">
    <source>
        <dbReference type="PROSITE-ProRule" id="PRU00169"/>
    </source>
</evidence>
<gene>
    <name evidence="5" type="ORF">SAMN04488530_10544</name>
</gene>
<dbReference type="InterPro" id="IPR001789">
    <property type="entry name" value="Sig_transdc_resp-reg_receiver"/>
</dbReference>
<proteinExistence type="predicted"/>
<dbReference type="EMBL" id="FQWX01000005">
    <property type="protein sequence ID" value="SHG67170.1"/>
    <property type="molecule type" value="Genomic_DNA"/>
</dbReference>
<dbReference type="Proteomes" id="UP000243255">
    <property type="component" value="Unassembled WGS sequence"/>
</dbReference>
<evidence type="ECO:0000259" key="4">
    <source>
        <dbReference type="PROSITE" id="PS50110"/>
    </source>
</evidence>
<comment type="caution">
    <text evidence="3">Lacks conserved residue(s) required for the propagation of feature annotation.</text>
</comment>
<dbReference type="STRING" id="1121321.SAMN04488530_10544"/>
<organism evidence="5 6">
    <name type="scientific">Asaccharospora irregularis DSM 2635</name>
    <dbReference type="NCBI Taxonomy" id="1121321"/>
    <lineage>
        <taxon>Bacteria</taxon>
        <taxon>Bacillati</taxon>
        <taxon>Bacillota</taxon>
        <taxon>Clostridia</taxon>
        <taxon>Peptostreptococcales</taxon>
        <taxon>Peptostreptococcaceae</taxon>
        <taxon>Asaccharospora</taxon>
    </lineage>
</organism>
<dbReference type="AlphaFoldDB" id="A0A1M5LQJ6"/>
<feature type="domain" description="Response regulatory" evidence="4">
    <location>
        <begin position="4"/>
        <end position="41"/>
    </location>
</feature>
<evidence type="ECO:0000256" key="2">
    <source>
        <dbReference type="ARBA" id="ARBA00024867"/>
    </source>
</evidence>
<protein>
    <recommendedName>
        <fullName evidence="1">Stage 0 sporulation protein A homolog</fullName>
    </recommendedName>
</protein>